<dbReference type="PANTHER" id="PTHR11215:SF1">
    <property type="entry name" value="MYG1 EXONUCLEASE"/>
    <property type="match status" value="1"/>
</dbReference>
<evidence type="ECO:0000313" key="2">
    <source>
        <dbReference type="EMBL" id="MES1919246.1"/>
    </source>
</evidence>
<sequence>KESIKFLKDSWLPARRIVLKAISERFEFDKSGKIIVLDKFCPWRGIVDEENKDILYVVYKQNAWRIMAVSEYSFKSKKPLKSEWRGLTNEKLEKVSGIKGAIFVHATGFTGGSKTIEGVLEMAKKSMID</sequence>
<organism evidence="2 3">
    <name type="scientific">Bonamia ostreae</name>
    <dbReference type="NCBI Taxonomy" id="126728"/>
    <lineage>
        <taxon>Eukaryota</taxon>
        <taxon>Sar</taxon>
        <taxon>Rhizaria</taxon>
        <taxon>Endomyxa</taxon>
        <taxon>Ascetosporea</taxon>
        <taxon>Haplosporida</taxon>
        <taxon>Bonamia</taxon>
    </lineage>
</organism>
<comment type="caution">
    <text evidence="2">The sequence shown here is derived from an EMBL/GenBank/DDBJ whole genome shotgun (WGS) entry which is preliminary data.</text>
</comment>
<accession>A0ABV2AHU4</accession>
<protein>
    <submittedName>
        <fullName evidence="2">Uncharacterized protein</fullName>
    </submittedName>
</protein>
<proteinExistence type="inferred from homology"/>
<gene>
    <name evidence="2" type="ORF">MHBO_001105</name>
</gene>
<dbReference type="EMBL" id="JBDODL010000238">
    <property type="protein sequence ID" value="MES1919246.1"/>
    <property type="molecule type" value="Genomic_DNA"/>
</dbReference>
<dbReference type="Proteomes" id="UP001439008">
    <property type="component" value="Unassembled WGS sequence"/>
</dbReference>
<evidence type="ECO:0000313" key="3">
    <source>
        <dbReference type="Proteomes" id="UP001439008"/>
    </source>
</evidence>
<dbReference type="PANTHER" id="PTHR11215">
    <property type="entry name" value="METAL DEPENDENT HYDROLASE - RELATED"/>
    <property type="match status" value="1"/>
</dbReference>
<evidence type="ECO:0000256" key="1">
    <source>
        <dbReference type="ARBA" id="ARBA00010105"/>
    </source>
</evidence>
<dbReference type="Pfam" id="PF03690">
    <property type="entry name" value="MYG1_exonuc"/>
    <property type="match status" value="1"/>
</dbReference>
<reference evidence="2 3" key="1">
    <citation type="journal article" date="2024" name="BMC Biol.">
        <title>Comparative genomics of Ascetosporea gives new insight into the evolutionary basis for animal parasitism in Rhizaria.</title>
        <authorList>
            <person name="Hiltunen Thoren M."/>
            <person name="Onut-Brannstrom I."/>
            <person name="Alfjorden A."/>
            <person name="Peckova H."/>
            <person name="Swords F."/>
            <person name="Hooper C."/>
            <person name="Holzer A.S."/>
            <person name="Bass D."/>
            <person name="Burki F."/>
        </authorList>
    </citation>
    <scope>NUCLEOTIDE SEQUENCE [LARGE SCALE GENOMIC DNA]</scope>
    <source>
        <strain evidence="2">20-A016</strain>
    </source>
</reference>
<name>A0ABV2AHU4_9EUKA</name>
<dbReference type="InterPro" id="IPR003226">
    <property type="entry name" value="MYG1_exonuclease"/>
</dbReference>
<keyword evidence="3" id="KW-1185">Reference proteome</keyword>
<feature type="non-terminal residue" evidence="2">
    <location>
        <position position="1"/>
    </location>
</feature>
<comment type="similarity">
    <text evidence="1">Belongs to the MYG1 family.</text>
</comment>